<keyword evidence="2" id="KW-1185">Reference proteome</keyword>
<dbReference type="Proteomes" id="UP000823674">
    <property type="component" value="Chromosome A02"/>
</dbReference>
<proteinExistence type="predicted"/>
<reference evidence="1 2" key="1">
    <citation type="submission" date="2021-03" db="EMBL/GenBank/DDBJ databases">
        <authorList>
            <person name="King G.J."/>
            <person name="Bancroft I."/>
            <person name="Baten A."/>
            <person name="Bloomfield J."/>
            <person name="Borpatragohain P."/>
            <person name="He Z."/>
            <person name="Irish N."/>
            <person name="Irwin J."/>
            <person name="Liu K."/>
            <person name="Mauleon R.P."/>
            <person name="Moore J."/>
            <person name="Morris R."/>
            <person name="Ostergaard L."/>
            <person name="Wang B."/>
            <person name="Wells R."/>
        </authorList>
    </citation>
    <scope>NUCLEOTIDE SEQUENCE [LARGE SCALE GENOMIC DNA]</scope>
    <source>
        <strain evidence="1">R-o-18</strain>
        <tissue evidence="1">Leaf</tissue>
    </source>
</reference>
<organism evidence="1 2">
    <name type="scientific">Brassica rapa subsp. trilocularis</name>
    <dbReference type="NCBI Taxonomy" id="1813537"/>
    <lineage>
        <taxon>Eukaryota</taxon>
        <taxon>Viridiplantae</taxon>
        <taxon>Streptophyta</taxon>
        <taxon>Embryophyta</taxon>
        <taxon>Tracheophyta</taxon>
        <taxon>Spermatophyta</taxon>
        <taxon>Magnoliopsida</taxon>
        <taxon>eudicotyledons</taxon>
        <taxon>Gunneridae</taxon>
        <taxon>Pentapetalae</taxon>
        <taxon>rosids</taxon>
        <taxon>malvids</taxon>
        <taxon>Brassicales</taxon>
        <taxon>Brassicaceae</taxon>
        <taxon>Brassiceae</taxon>
        <taxon>Brassica</taxon>
    </lineage>
</organism>
<accession>A0ABQ7NKK4</accession>
<sequence length="342" mass="38585">MANARVFLPDLKSGRCSEVRLLRFWEARNIKRGDELMSVDMLLLDSNVTSSQQTLTFSRPYITGELTAVKSHVNDRPKDKIRVMATIKIDSDVSLTLSVFPLSSCVISQKLESFRVDTRVFVATNYNFKIVGGTRYDKETDARESYFYKNVLLHDLSHTLSRDTHYYYSFFTNDTGNISAASLLRGFAKVEPMKIAELNQFIITPQPQSIKFICTGKVTVSSQKKDGATSWTLEITCLGSVSLSAKMFGGWNEKENNSGSKTSTGLILKKAQTTSAKVKSMLELVTLRVRMVKAVQAVQIKQNMQIKQIKSRSCRSSRSCGRKAEQRLNWSNHILNLNFTLN</sequence>
<evidence type="ECO:0000313" key="1">
    <source>
        <dbReference type="EMBL" id="KAG5411421.1"/>
    </source>
</evidence>
<comment type="caution">
    <text evidence="1">The sequence shown here is derived from an EMBL/GenBank/DDBJ whole genome shotgun (WGS) entry which is preliminary data.</text>
</comment>
<dbReference type="EMBL" id="JADBGQ010000002">
    <property type="protein sequence ID" value="KAG5411421.1"/>
    <property type="molecule type" value="Genomic_DNA"/>
</dbReference>
<evidence type="ECO:0008006" key="3">
    <source>
        <dbReference type="Google" id="ProtNLM"/>
    </source>
</evidence>
<protein>
    <recommendedName>
        <fullName evidence="3">DUF223 domain-containing protein</fullName>
    </recommendedName>
</protein>
<name>A0ABQ7NKK4_BRACM</name>
<evidence type="ECO:0000313" key="2">
    <source>
        <dbReference type="Proteomes" id="UP000823674"/>
    </source>
</evidence>
<gene>
    <name evidence="1" type="primary">A02g510610.1_BraROA</name>
    <name evidence="1" type="ORF">IGI04_007740</name>
</gene>